<feature type="signal peptide" evidence="10">
    <location>
        <begin position="1"/>
        <end position="27"/>
    </location>
</feature>
<comment type="subcellular location">
    <subcellularLocation>
        <location evidence="1 10">Endoplasmic reticulum membrane</location>
        <topology evidence="1 10">Single-pass membrane protein</topology>
    </subcellularLocation>
</comment>
<dbReference type="STRING" id="597456.A0A0L7R1F2"/>
<keyword evidence="10" id="KW-0732">Signal</keyword>
<feature type="transmembrane region" description="Helical" evidence="10">
    <location>
        <begin position="202"/>
        <end position="222"/>
    </location>
</feature>
<evidence type="ECO:0000256" key="6">
    <source>
        <dbReference type="ARBA" id="ARBA00022824"/>
    </source>
</evidence>
<keyword evidence="4 10" id="KW-0337">GPI-anchor biosynthesis</keyword>
<keyword evidence="5 10" id="KW-0812">Transmembrane</keyword>
<dbReference type="Proteomes" id="UP000053825">
    <property type="component" value="Unassembled WGS sequence"/>
</dbReference>
<evidence type="ECO:0000256" key="5">
    <source>
        <dbReference type="ARBA" id="ARBA00022692"/>
    </source>
</evidence>
<dbReference type="GO" id="GO:0005789">
    <property type="term" value="C:endoplasmic reticulum membrane"/>
    <property type="evidence" value="ECO:0007669"/>
    <property type="project" value="UniProtKB-SubCell"/>
</dbReference>
<keyword evidence="6 10" id="KW-0256">Endoplasmic reticulum</keyword>
<dbReference type="InterPro" id="IPR040039">
    <property type="entry name" value="PIGX"/>
</dbReference>
<dbReference type="GO" id="GO:0006506">
    <property type="term" value="P:GPI anchor biosynthetic process"/>
    <property type="evidence" value="ECO:0007669"/>
    <property type="project" value="UniProtKB-UniPathway"/>
</dbReference>
<feature type="chain" id="PRO_5025092244" description="Phosphatidylinositol-glycan biosynthesis class X protein" evidence="10">
    <location>
        <begin position="28"/>
        <end position="234"/>
    </location>
</feature>
<evidence type="ECO:0000256" key="7">
    <source>
        <dbReference type="ARBA" id="ARBA00022989"/>
    </source>
</evidence>
<evidence type="ECO:0000256" key="2">
    <source>
        <dbReference type="ARBA" id="ARBA00004687"/>
    </source>
</evidence>
<dbReference type="SMART" id="SM00780">
    <property type="entry name" value="PIG-X"/>
    <property type="match status" value="1"/>
</dbReference>
<comment type="pathway">
    <text evidence="2 10">Glycolipid biosynthesis; glycosylphosphatidylinositol-anchor biosynthesis.</text>
</comment>
<name>A0A0L7R1F2_9HYME</name>
<keyword evidence="9" id="KW-0325">Glycoprotein</keyword>
<evidence type="ECO:0000256" key="8">
    <source>
        <dbReference type="ARBA" id="ARBA00023136"/>
    </source>
</evidence>
<proteinExistence type="inferred from homology"/>
<evidence type="ECO:0000313" key="12">
    <source>
        <dbReference type="Proteomes" id="UP000053825"/>
    </source>
</evidence>
<sequence length="234" mass="27101">MILSRIKQCFIHINLFCMIFLQTTVNCEKLSAHMSLKVQGIGFHRDLTYQIHFDHFIEGCYVALYLQLSSALYLNVNELAHLRKINTVCSSGETDVELFAENAQVQNVTICSYLSHTDCAMKIPIHQRYQYANRNNRYMNITLPRPKLLLGCKQRIREYRISKTDLCSSCAETASKWREIPYSMDVEDIWTIPVGDINMVSLVSYVTLIITALCTIFLVQTIRKSVPRQHPKRE</sequence>
<protein>
    <recommendedName>
        <fullName evidence="10">Phosphatidylinositol-glycan biosynthesis class X protein</fullName>
    </recommendedName>
</protein>
<keyword evidence="8 10" id="KW-0472">Membrane</keyword>
<evidence type="ECO:0000256" key="9">
    <source>
        <dbReference type="ARBA" id="ARBA00023180"/>
    </source>
</evidence>
<organism evidence="11 12">
    <name type="scientific">Habropoda laboriosa</name>
    <dbReference type="NCBI Taxonomy" id="597456"/>
    <lineage>
        <taxon>Eukaryota</taxon>
        <taxon>Metazoa</taxon>
        <taxon>Ecdysozoa</taxon>
        <taxon>Arthropoda</taxon>
        <taxon>Hexapoda</taxon>
        <taxon>Insecta</taxon>
        <taxon>Pterygota</taxon>
        <taxon>Neoptera</taxon>
        <taxon>Endopterygota</taxon>
        <taxon>Hymenoptera</taxon>
        <taxon>Apocrita</taxon>
        <taxon>Aculeata</taxon>
        <taxon>Apoidea</taxon>
        <taxon>Anthophila</taxon>
        <taxon>Apidae</taxon>
        <taxon>Habropoda</taxon>
    </lineage>
</organism>
<dbReference type="UniPathway" id="UPA00196"/>
<keyword evidence="12" id="KW-1185">Reference proteome</keyword>
<keyword evidence="7 10" id="KW-1133">Transmembrane helix</keyword>
<dbReference type="EMBL" id="KQ414668">
    <property type="protein sequence ID" value="KOC64621.1"/>
    <property type="molecule type" value="Genomic_DNA"/>
</dbReference>
<dbReference type="OrthoDB" id="5546453at2759"/>
<evidence type="ECO:0000256" key="4">
    <source>
        <dbReference type="ARBA" id="ARBA00022502"/>
    </source>
</evidence>
<evidence type="ECO:0000313" key="11">
    <source>
        <dbReference type="EMBL" id="KOC64621.1"/>
    </source>
</evidence>
<dbReference type="PANTHER" id="PTHR28650:SF1">
    <property type="entry name" value="PHOSPHATIDYLINOSITOL-GLYCAN BIOSYNTHESIS CLASS X PROTEIN"/>
    <property type="match status" value="1"/>
</dbReference>
<comment type="function">
    <text evidence="10">Stabilizing subunit of the glycosylphosphatidylinositol-mannosyltransferase I complex which catalyzes the transfer of the first mannose, via an alpha-1,4 bond from a dolichol-phosphate-mannose (Dol-P-Man) to the glucosaminyl acyl phosphatidylinositol (GlcN-(acyl)PI) intermediate to generate alpha-D-Man-(1-&gt;4)-alpha-D-GlcN-(1-&gt;6)-(1-radyl,2-acyl-sn-glycero-3-phospho)-2-acyl-inositol and participates in the sixth step of the glycosylphosphatidylinositol-anchor biosynthesis. Probably acts by stabilizing the mannosyltransferase PIGM.</text>
</comment>
<evidence type="ECO:0000256" key="10">
    <source>
        <dbReference type="RuleBase" id="RU366056"/>
    </source>
</evidence>
<accession>A0A0L7R1F2</accession>
<evidence type="ECO:0000256" key="1">
    <source>
        <dbReference type="ARBA" id="ARBA00004389"/>
    </source>
</evidence>
<evidence type="ECO:0000256" key="3">
    <source>
        <dbReference type="ARBA" id="ARBA00010345"/>
    </source>
</evidence>
<dbReference type="InterPro" id="IPR013233">
    <property type="entry name" value="PIG-X/PBN1"/>
</dbReference>
<comment type="similarity">
    <text evidence="3 10">Belongs to the PIGX family.</text>
</comment>
<dbReference type="Pfam" id="PF08320">
    <property type="entry name" value="PIG-X"/>
    <property type="match status" value="1"/>
</dbReference>
<reference evidence="11 12" key="1">
    <citation type="submission" date="2015-07" db="EMBL/GenBank/DDBJ databases">
        <title>The genome of Habropoda laboriosa.</title>
        <authorList>
            <person name="Pan H."/>
            <person name="Kapheim K."/>
        </authorList>
    </citation>
    <scope>NUCLEOTIDE SEQUENCE [LARGE SCALE GENOMIC DNA]</scope>
    <source>
        <strain evidence="11">0110345459</strain>
    </source>
</reference>
<gene>
    <name evidence="11" type="ORF">WH47_12085</name>
</gene>
<dbReference type="AlphaFoldDB" id="A0A0L7R1F2"/>
<dbReference type="PANTHER" id="PTHR28650">
    <property type="entry name" value="PHOSPHATIDYLINOSITOL-GLYCAN BIOSYNTHESIS CLASS X PROTEIN"/>
    <property type="match status" value="1"/>
</dbReference>